<dbReference type="InterPro" id="IPR025110">
    <property type="entry name" value="AMP-bd_C"/>
</dbReference>
<dbReference type="PANTHER" id="PTHR43201:SF5">
    <property type="entry name" value="MEDIUM-CHAIN ACYL-COA LIGASE ACSF2, MITOCHONDRIAL"/>
    <property type="match status" value="1"/>
</dbReference>
<dbReference type="Pfam" id="PF13193">
    <property type="entry name" value="AMP-binding_C"/>
    <property type="match status" value="1"/>
</dbReference>
<dbReference type="InterPro" id="IPR000873">
    <property type="entry name" value="AMP-dep_synth/lig_dom"/>
</dbReference>
<comment type="caution">
    <text evidence="5">The sequence shown here is derived from an EMBL/GenBank/DDBJ whole genome shotgun (WGS) entry which is preliminary data.</text>
</comment>
<dbReference type="Proteomes" id="UP001501204">
    <property type="component" value="Unassembled WGS sequence"/>
</dbReference>
<gene>
    <name evidence="5" type="ORF">GCM10009767_34220</name>
</gene>
<dbReference type="Gene3D" id="3.40.50.12780">
    <property type="entry name" value="N-terminal domain of ligase-like"/>
    <property type="match status" value="1"/>
</dbReference>
<dbReference type="PANTHER" id="PTHR43201">
    <property type="entry name" value="ACYL-COA SYNTHETASE"/>
    <property type="match status" value="1"/>
</dbReference>
<feature type="domain" description="AMP-dependent synthetase/ligase" evidence="3">
    <location>
        <begin position="68"/>
        <end position="337"/>
    </location>
</feature>
<evidence type="ECO:0000259" key="4">
    <source>
        <dbReference type="Pfam" id="PF13193"/>
    </source>
</evidence>
<evidence type="ECO:0000256" key="2">
    <source>
        <dbReference type="ARBA" id="ARBA00022598"/>
    </source>
</evidence>
<dbReference type="RefSeq" id="WP_344124598.1">
    <property type="nucleotide sequence ID" value="NZ_BAAAOA010000046.1"/>
</dbReference>
<protein>
    <submittedName>
        <fullName evidence="5">AMP-binding protein</fullName>
    </submittedName>
</protein>
<dbReference type="InterPro" id="IPR045851">
    <property type="entry name" value="AMP-bd_C_sf"/>
</dbReference>
<dbReference type="SUPFAM" id="SSF56801">
    <property type="entry name" value="Acetyl-CoA synthetase-like"/>
    <property type="match status" value="1"/>
</dbReference>
<feature type="domain" description="AMP-binding enzyme C-terminal" evidence="4">
    <location>
        <begin position="386"/>
        <end position="460"/>
    </location>
</feature>
<sequence length="481" mass="50462">MPFLDRVTRWAEERPQESAVVCGRAELSWGELRAEAAALAASGEPTGILRQANSTDFAVRWAAGVAEERVCAVLDPSWPEETAAPVQERCAARIPADPVPAVLRDGDPASAFLIGLTSGTTALPKGFRRSRASWRRSFETSIAHFGLGPEDRVLAPGPLASSLNLYALSECLYAGAGFVTLPHFDVAAAHAAITGQGVTRLVLVPTVLRVLAERGLAGGVDAGGVTAIVCAGQKLDRATLTAARRWAPNAAIWEYYGAAELGFVAACCHRPGEPAEGPAQEFAAEFTEESAAQSGTAVGAPFPGVEVAVLDAAGRPVPEGVAGTIGVRSDLVCDGYLWGDDGQAFGRLGGLHTVRDQGFLRDGQLHVLGRASEMINSGGLNVYPHEVEAALAMVPGVADVVVAGLPDGARGQRIVAGILPGTGGADRSRLRAGLEPRLAPAKRPQQYWELLELPVTASGKLSRQLFRDWILEGDDRVRPLG</sequence>
<dbReference type="InterPro" id="IPR042099">
    <property type="entry name" value="ANL_N_sf"/>
</dbReference>
<evidence type="ECO:0000313" key="5">
    <source>
        <dbReference type="EMBL" id="GAA1773451.1"/>
    </source>
</evidence>
<proteinExistence type="inferred from homology"/>
<evidence type="ECO:0000256" key="1">
    <source>
        <dbReference type="ARBA" id="ARBA00006432"/>
    </source>
</evidence>
<evidence type="ECO:0000259" key="3">
    <source>
        <dbReference type="Pfam" id="PF00501"/>
    </source>
</evidence>
<organism evidence="5 6">
    <name type="scientific">Kocuria aegyptia</name>
    <dbReference type="NCBI Taxonomy" id="330943"/>
    <lineage>
        <taxon>Bacteria</taxon>
        <taxon>Bacillati</taxon>
        <taxon>Actinomycetota</taxon>
        <taxon>Actinomycetes</taxon>
        <taxon>Micrococcales</taxon>
        <taxon>Micrococcaceae</taxon>
        <taxon>Kocuria</taxon>
    </lineage>
</organism>
<keyword evidence="2" id="KW-0436">Ligase</keyword>
<keyword evidence="6" id="KW-1185">Reference proteome</keyword>
<comment type="similarity">
    <text evidence="1">Belongs to the ATP-dependent AMP-binding enzyme family.</text>
</comment>
<accession>A0ABP4XBC4</accession>
<reference evidence="6" key="1">
    <citation type="journal article" date="2019" name="Int. J. Syst. Evol. Microbiol.">
        <title>The Global Catalogue of Microorganisms (GCM) 10K type strain sequencing project: providing services to taxonomists for standard genome sequencing and annotation.</title>
        <authorList>
            <consortium name="The Broad Institute Genomics Platform"/>
            <consortium name="The Broad Institute Genome Sequencing Center for Infectious Disease"/>
            <person name="Wu L."/>
            <person name="Ma J."/>
        </authorList>
    </citation>
    <scope>NUCLEOTIDE SEQUENCE [LARGE SCALE GENOMIC DNA]</scope>
    <source>
        <strain evidence="6">JCM 14735</strain>
    </source>
</reference>
<dbReference type="Pfam" id="PF00501">
    <property type="entry name" value="AMP-binding"/>
    <property type="match status" value="1"/>
</dbReference>
<name>A0ABP4XBC4_9MICC</name>
<dbReference type="EMBL" id="BAAAOA010000046">
    <property type="protein sequence ID" value="GAA1773451.1"/>
    <property type="molecule type" value="Genomic_DNA"/>
</dbReference>
<evidence type="ECO:0000313" key="6">
    <source>
        <dbReference type="Proteomes" id="UP001501204"/>
    </source>
</evidence>
<dbReference type="Gene3D" id="3.30.300.30">
    <property type="match status" value="1"/>
</dbReference>